<feature type="compositionally biased region" description="Basic and acidic residues" evidence="1">
    <location>
        <begin position="911"/>
        <end position="932"/>
    </location>
</feature>
<feature type="compositionally biased region" description="Polar residues" evidence="1">
    <location>
        <begin position="732"/>
        <end position="752"/>
    </location>
</feature>
<dbReference type="Proteomes" id="UP001443914">
    <property type="component" value="Unassembled WGS sequence"/>
</dbReference>
<feature type="compositionally biased region" description="Polar residues" evidence="1">
    <location>
        <begin position="280"/>
        <end position="290"/>
    </location>
</feature>
<dbReference type="AlphaFoldDB" id="A0AAW1IH38"/>
<feature type="compositionally biased region" description="Basic and acidic residues" evidence="1">
    <location>
        <begin position="856"/>
        <end position="891"/>
    </location>
</feature>
<accession>A0AAW1IH38</accession>
<dbReference type="PANTHER" id="PTHR31008">
    <property type="entry name" value="COP1-INTERACTING PROTEIN-RELATED"/>
    <property type="match status" value="1"/>
</dbReference>
<dbReference type="GO" id="GO:0045893">
    <property type="term" value="P:positive regulation of DNA-templated transcription"/>
    <property type="evidence" value="ECO:0007669"/>
    <property type="project" value="TreeGrafter"/>
</dbReference>
<protein>
    <recommendedName>
        <fullName evidence="4">COP1-interacting protein 7</fullName>
    </recommendedName>
</protein>
<evidence type="ECO:0000256" key="1">
    <source>
        <dbReference type="SAM" id="MobiDB-lite"/>
    </source>
</evidence>
<feature type="region of interest" description="Disordered" evidence="1">
    <location>
        <begin position="323"/>
        <end position="505"/>
    </location>
</feature>
<feature type="compositionally biased region" description="Basic residues" evidence="1">
    <location>
        <begin position="433"/>
        <end position="444"/>
    </location>
</feature>
<feature type="compositionally biased region" description="Polar residues" evidence="1">
    <location>
        <begin position="445"/>
        <end position="462"/>
    </location>
</feature>
<name>A0AAW1IH38_SAPOF</name>
<dbReference type="EMBL" id="JBDFQZ010000009">
    <property type="protein sequence ID" value="KAK9688949.1"/>
    <property type="molecule type" value="Genomic_DNA"/>
</dbReference>
<feature type="region of interest" description="Disordered" evidence="1">
    <location>
        <begin position="985"/>
        <end position="1032"/>
    </location>
</feature>
<organism evidence="2 3">
    <name type="scientific">Saponaria officinalis</name>
    <name type="common">Common soapwort</name>
    <name type="synonym">Lychnis saponaria</name>
    <dbReference type="NCBI Taxonomy" id="3572"/>
    <lineage>
        <taxon>Eukaryota</taxon>
        <taxon>Viridiplantae</taxon>
        <taxon>Streptophyta</taxon>
        <taxon>Embryophyta</taxon>
        <taxon>Tracheophyta</taxon>
        <taxon>Spermatophyta</taxon>
        <taxon>Magnoliopsida</taxon>
        <taxon>eudicotyledons</taxon>
        <taxon>Gunneridae</taxon>
        <taxon>Pentapetalae</taxon>
        <taxon>Caryophyllales</taxon>
        <taxon>Caryophyllaceae</taxon>
        <taxon>Caryophylleae</taxon>
        <taxon>Saponaria</taxon>
    </lineage>
</organism>
<feature type="compositionally biased region" description="Basic and acidic residues" evidence="1">
    <location>
        <begin position="753"/>
        <end position="776"/>
    </location>
</feature>
<evidence type="ECO:0000313" key="2">
    <source>
        <dbReference type="EMBL" id="KAK9688949.1"/>
    </source>
</evidence>
<proteinExistence type="predicted"/>
<feature type="region of interest" description="Disordered" evidence="1">
    <location>
        <begin position="259"/>
        <end position="290"/>
    </location>
</feature>
<evidence type="ECO:0008006" key="4">
    <source>
        <dbReference type="Google" id="ProtNLM"/>
    </source>
</evidence>
<dbReference type="GO" id="GO:0009416">
    <property type="term" value="P:response to light stimulus"/>
    <property type="evidence" value="ECO:0007669"/>
    <property type="project" value="TreeGrafter"/>
</dbReference>
<feature type="compositionally biased region" description="Polar residues" evidence="1">
    <location>
        <begin position="992"/>
        <end position="1003"/>
    </location>
</feature>
<feature type="compositionally biased region" description="Basic residues" evidence="1">
    <location>
        <begin position="388"/>
        <end position="401"/>
    </location>
</feature>
<gene>
    <name evidence="2" type="ORF">RND81_09G024100</name>
</gene>
<feature type="compositionally biased region" description="Acidic residues" evidence="1">
    <location>
        <begin position="364"/>
        <end position="378"/>
    </location>
</feature>
<feature type="region of interest" description="Disordered" evidence="1">
    <location>
        <begin position="667"/>
        <end position="940"/>
    </location>
</feature>
<feature type="compositionally biased region" description="Basic and acidic residues" evidence="1">
    <location>
        <begin position="334"/>
        <end position="348"/>
    </location>
</feature>
<reference evidence="2" key="1">
    <citation type="submission" date="2024-03" db="EMBL/GenBank/DDBJ databases">
        <title>WGS assembly of Saponaria officinalis var. Norfolk2.</title>
        <authorList>
            <person name="Jenkins J."/>
            <person name="Shu S."/>
            <person name="Grimwood J."/>
            <person name="Barry K."/>
            <person name="Goodstein D."/>
            <person name="Schmutz J."/>
            <person name="Leebens-Mack J."/>
            <person name="Osbourn A."/>
        </authorList>
    </citation>
    <scope>NUCLEOTIDE SEQUENCE [LARGE SCALE GENOMIC DNA]</scope>
    <source>
        <strain evidence="2">JIC</strain>
    </source>
</reference>
<feature type="region of interest" description="Disordered" evidence="1">
    <location>
        <begin position="119"/>
        <end position="152"/>
    </location>
</feature>
<evidence type="ECO:0000313" key="3">
    <source>
        <dbReference type="Proteomes" id="UP001443914"/>
    </source>
</evidence>
<dbReference type="PANTHER" id="PTHR31008:SF4">
    <property type="entry name" value="COP1-INTERACTING PROTEIN 7"/>
    <property type="match status" value="1"/>
</dbReference>
<sequence length="1032" mass="115242">MDARARLDYVLFHLTPTRTRCDLIIFAGKLNEKLAYGLLEPFIAHLRSAKDQISKGGYSVTLQPPSTENSHWFTKGTLQRFVRFVSTPEVLERFVTIDKEISQLENSIKSFEASNAGVDAEGNGGGGNSKTATVSCKSYGESNDGDDLEQEENSKARLHRVVETRKVVLRKEQAMVYARALAAGFEMDNLNDLLLFSDAFGASRLREACINFRDLCKKKNEDRHWVDEIAAMQAMMQPDLSFMGTSGIVLAGDDNDTLTAGKPNGSADNSIGGSDAIQDNGFSASQTPGQMQNPWAYIRNFQGPMFQQMPPYQGYGFPGMQVAPPYYPENMSRPSDDRDSHDRHDRKSSSKKKKKASKARDSQNEECDVNTESDELSTETDSSSDRSHRLKNGKKSSRKVVIRNINYISSKRDGEKNNASETNSSDEEEHHKSTSRHQKKHNGSTHKSSVNNSTDENGNKGSESWDAFQQLLLKEDSDSNISAAKRFEEGNTPAFTPEAEKRANQQPLASDNFLLTEKGTGSHVNVGKISDESFEHDVARSSVIRSHASDEWFVRKQSDEAVNQGELGHLTHVDGVYVTSSVDQVDKRNKNSVIDDSLMIQGRLADDYSERQRRTDMSMVSDIIEASFVEKGATEEVLQKVSESKGFHEPDELYMVLDRNTTVNQTVPSWNPEIDFENNVPMNNSAKKSDTDARADLNSIERVANKKPATKASNRDARSRTAGGPMRRGKPETTSAPRRSTFGSKTTTPKSQLQKDEERKKRMEELLIRRQKRIAERASGSPVNSDKLKRQPSAEATKKPKAVLRSSTIDRLAVAKKTPNLPIPQPKNEPSKLKGTNRSQKTRDVHPKKSSTKKINPSDKKLEKKLANFKEVKPTESTDKVDDPKDIKELHVTSSTIIKDEPWVEQTGPSNKKEGELLEEHSTISDDIKKNGAEMPENSLSFSEETKVFDDHDKMSIHHVPESPTQNVTTSSIIERNVVADGSIPHFPESTPPTTNETVLESTQLRKKWDGPENSPKSAKGFRRLLMFGRRS</sequence>
<keyword evidence="3" id="KW-1185">Reference proteome</keyword>
<comment type="caution">
    <text evidence="2">The sequence shown here is derived from an EMBL/GenBank/DDBJ whole genome shotgun (WGS) entry which is preliminary data.</text>
</comment>